<protein>
    <submittedName>
        <fullName evidence="1">Uncharacterized protein</fullName>
    </submittedName>
</protein>
<sequence>MLHTARREGGRAREAPDHRHRRALAIFGFSPSQLLERLSLIDPPTPSHRPTPRKHMCNFLLSRSPYRDCLLLSHSLHFQTSELLSRCPRAQRHGWEYCGSVKRVEVVGRTLAGGCEDCERKKGQAGSAGQRPTLTDSDFEQEDFMKSLTTYITQTLFSPSSTPCESVYDHPCLLAIQQP</sequence>
<organism evidence="1 2">
    <name type="scientific">Dacryopinax primogenitus (strain DJM 731)</name>
    <name type="common">Brown rot fungus</name>
    <dbReference type="NCBI Taxonomy" id="1858805"/>
    <lineage>
        <taxon>Eukaryota</taxon>
        <taxon>Fungi</taxon>
        <taxon>Dikarya</taxon>
        <taxon>Basidiomycota</taxon>
        <taxon>Agaricomycotina</taxon>
        <taxon>Dacrymycetes</taxon>
        <taxon>Dacrymycetales</taxon>
        <taxon>Dacrymycetaceae</taxon>
        <taxon>Dacryopinax</taxon>
    </lineage>
</organism>
<name>M5FN11_DACPD</name>
<dbReference type="AlphaFoldDB" id="M5FN11"/>
<dbReference type="Proteomes" id="UP000030653">
    <property type="component" value="Unassembled WGS sequence"/>
</dbReference>
<dbReference type="GeneID" id="63684510"/>
<keyword evidence="2" id="KW-1185">Reference proteome</keyword>
<accession>M5FN11</accession>
<reference evidence="1 2" key="1">
    <citation type="journal article" date="2012" name="Science">
        <title>The Paleozoic origin of enzymatic lignin decomposition reconstructed from 31 fungal genomes.</title>
        <authorList>
            <person name="Floudas D."/>
            <person name="Binder M."/>
            <person name="Riley R."/>
            <person name="Barry K."/>
            <person name="Blanchette R.A."/>
            <person name="Henrissat B."/>
            <person name="Martinez A.T."/>
            <person name="Otillar R."/>
            <person name="Spatafora J.W."/>
            <person name="Yadav J.S."/>
            <person name="Aerts A."/>
            <person name="Benoit I."/>
            <person name="Boyd A."/>
            <person name="Carlson A."/>
            <person name="Copeland A."/>
            <person name="Coutinho P.M."/>
            <person name="de Vries R.P."/>
            <person name="Ferreira P."/>
            <person name="Findley K."/>
            <person name="Foster B."/>
            <person name="Gaskell J."/>
            <person name="Glotzer D."/>
            <person name="Gorecki P."/>
            <person name="Heitman J."/>
            <person name="Hesse C."/>
            <person name="Hori C."/>
            <person name="Igarashi K."/>
            <person name="Jurgens J.A."/>
            <person name="Kallen N."/>
            <person name="Kersten P."/>
            <person name="Kohler A."/>
            <person name="Kuees U."/>
            <person name="Kumar T.K.A."/>
            <person name="Kuo A."/>
            <person name="LaButti K."/>
            <person name="Larrondo L.F."/>
            <person name="Lindquist E."/>
            <person name="Ling A."/>
            <person name="Lombard V."/>
            <person name="Lucas S."/>
            <person name="Lundell T."/>
            <person name="Martin R."/>
            <person name="McLaughlin D.J."/>
            <person name="Morgenstern I."/>
            <person name="Morin E."/>
            <person name="Murat C."/>
            <person name="Nagy L.G."/>
            <person name="Nolan M."/>
            <person name="Ohm R.A."/>
            <person name="Patyshakuliyeva A."/>
            <person name="Rokas A."/>
            <person name="Ruiz-Duenas F.J."/>
            <person name="Sabat G."/>
            <person name="Salamov A."/>
            <person name="Samejima M."/>
            <person name="Schmutz J."/>
            <person name="Slot J.C."/>
            <person name="St John F."/>
            <person name="Stenlid J."/>
            <person name="Sun H."/>
            <person name="Sun S."/>
            <person name="Syed K."/>
            <person name="Tsang A."/>
            <person name="Wiebenga A."/>
            <person name="Young D."/>
            <person name="Pisabarro A."/>
            <person name="Eastwood D.C."/>
            <person name="Martin F."/>
            <person name="Cullen D."/>
            <person name="Grigoriev I.V."/>
            <person name="Hibbett D.S."/>
        </authorList>
    </citation>
    <scope>NUCLEOTIDE SEQUENCE [LARGE SCALE GENOMIC DNA]</scope>
    <source>
        <strain evidence="1 2">DJM-731 SS1</strain>
    </source>
</reference>
<dbReference type="EMBL" id="JH795882">
    <property type="protein sequence ID" value="EJT96635.1"/>
    <property type="molecule type" value="Genomic_DNA"/>
</dbReference>
<dbReference type="RefSeq" id="XP_040623533.1">
    <property type="nucleotide sequence ID" value="XM_040769448.1"/>
</dbReference>
<evidence type="ECO:0000313" key="1">
    <source>
        <dbReference type="EMBL" id="EJT96635.1"/>
    </source>
</evidence>
<proteinExistence type="predicted"/>
<dbReference type="HOGENOM" id="CLU_1503391_0_0_1"/>
<gene>
    <name evidence="1" type="ORF">DACRYDRAFT_112585</name>
</gene>
<evidence type="ECO:0000313" key="2">
    <source>
        <dbReference type="Proteomes" id="UP000030653"/>
    </source>
</evidence>